<dbReference type="EnsemblMetazoa" id="XM_038195499.1">
    <property type="protein sequence ID" value="XP_038051427.1"/>
    <property type="gene ID" value="LOC119724440"/>
</dbReference>
<feature type="transmembrane region" description="Helical" evidence="1">
    <location>
        <begin position="700"/>
        <end position="721"/>
    </location>
</feature>
<reference evidence="4" key="1">
    <citation type="submission" date="2022-11" db="UniProtKB">
        <authorList>
            <consortium name="EnsemblMetazoa"/>
        </authorList>
    </citation>
    <scope>IDENTIFICATION</scope>
</reference>
<dbReference type="PANTHER" id="PTHR11161:SF0">
    <property type="entry name" value="O-ACYLTRANSFERASE LIKE PROTEIN"/>
    <property type="match status" value="1"/>
</dbReference>
<name>A0A913ZI16_PATMI</name>
<dbReference type="Proteomes" id="UP000887568">
    <property type="component" value="Unplaced"/>
</dbReference>
<keyword evidence="1" id="KW-0812">Transmembrane</keyword>
<sequence length="850" mass="94785">MARFAFTSAVLVLFLVFIVRRASCTAQDRPRGIVLGSSNEFINLPEFRQAQYVSNGARVPSDVMAELGVDQFASSADLQNGFFHKVRDLLASVVDRTGAGSTPALDMTRLRQDGLKLLQDLGLWDPQEPGQIDLEEMAEAVGKELRQFVGIQAWRNVSANCLNNTLQFFEDASISLPYTGQMISSDGELINRDFVYNFNIASLGNVEMCQSVKEWNPDAPYETQYCNLAYPVVGLDFYAVIGLCFPANCSVDDLQHLFQPVPFIGPYIGISCVGPYPWEPWAIVTVCILCFFLLLVTMGTVYHVMIRRRIQASMAKVAARVEERDDGQSDENSLSKAEIELQYGSNRTASVVVKKDLEANGHAAHHNNGFVDVEGDVADSKETITRSEEIRSQDNDRAAKHKMKTFGLLDNIMMGFSSIHNGSKILNTEQTAGNLGVLNGIRVISMWWIILGHTVYFMIGYWDDFRYVSTTLSKSFLFSVIINAGVSVDTFFFLSGLLLTYLTLKHLQKANGRLNWFLFYLHRFIRITPAYMVSIAIWASLAIHFGQGVGKHAMFEGAAEACRKYWWTNLLYINNLYPFPGDLSLQCLGWSWYLANDMQFFVISPVIIYLLYKNAKWGMGLIMTLCLASFGVTAYIAAYYGAGVGLIPAYNNNTLVVYGSATADIIYGKPYCRIPAYLVGMVFGYIFYKVQGKPFKMSKCFNLSMWFVSTAVALSVVYGIYRDEGELPLYAAVLYNVFARPAFVTAVGWVAFSCLVGYGGPVNALLSWGFWAPLSRITFGAYLLHPIIIYTIYTSNNAQYHFTYMQWVCMFLANLVLGYAAAFVLSIGVEGPIMGLEKALLGGGARGKKK</sequence>
<dbReference type="Pfam" id="PF01757">
    <property type="entry name" value="Acyl_transf_3"/>
    <property type="match status" value="1"/>
</dbReference>
<dbReference type="RefSeq" id="XP_038051427.1">
    <property type="nucleotide sequence ID" value="XM_038195499.1"/>
</dbReference>
<dbReference type="PANTHER" id="PTHR11161">
    <property type="entry name" value="O-ACYLTRANSFERASE"/>
    <property type="match status" value="1"/>
</dbReference>
<protein>
    <recommendedName>
        <fullName evidence="3">Acyltransferase 3 domain-containing protein</fullName>
    </recommendedName>
</protein>
<dbReference type="InterPro" id="IPR052728">
    <property type="entry name" value="O2_lipid_transport_reg"/>
</dbReference>
<proteinExistence type="predicted"/>
<evidence type="ECO:0000313" key="4">
    <source>
        <dbReference type="EnsemblMetazoa" id="XP_038051427.1"/>
    </source>
</evidence>
<feature type="transmembrane region" description="Helical" evidence="1">
    <location>
        <begin position="524"/>
        <end position="545"/>
    </location>
</feature>
<evidence type="ECO:0000256" key="2">
    <source>
        <dbReference type="SAM" id="SignalP"/>
    </source>
</evidence>
<feature type="transmembrane region" description="Helical" evidence="1">
    <location>
        <begin position="590"/>
        <end position="612"/>
    </location>
</feature>
<feature type="transmembrane region" description="Helical" evidence="1">
    <location>
        <begin position="670"/>
        <end position="688"/>
    </location>
</feature>
<feature type="domain" description="Acyltransferase 3" evidence="3">
    <location>
        <begin position="438"/>
        <end position="821"/>
    </location>
</feature>
<evidence type="ECO:0000256" key="1">
    <source>
        <dbReference type="SAM" id="Phobius"/>
    </source>
</evidence>
<feature type="chain" id="PRO_5037563948" description="Acyltransferase 3 domain-containing protein" evidence="2">
    <location>
        <begin position="27"/>
        <end position="850"/>
    </location>
</feature>
<dbReference type="GeneID" id="119724440"/>
<feature type="transmembrane region" description="Helical" evidence="1">
    <location>
        <begin position="733"/>
        <end position="758"/>
    </location>
</feature>
<feature type="transmembrane region" description="Helical" evidence="1">
    <location>
        <begin position="482"/>
        <end position="504"/>
    </location>
</feature>
<dbReference type="GO" id="GO:0016747">
    <property type="term" value="F:acyltransferase activity, transferring groups other than amino-acyl groups"/>
    <property type="evidence" value="ECO:0007669"/>
    <property type="project" value="InterPro"/>
</dbReference>
<dbReference type="OrthoDB" id="207378at2759"/>
<feature type="transmembrane region" description="Helical" evidence="1">
    <location>
        <begin position="770"/>
        <end position="793"/>
    </location>
</feature>
<dbReference type="OMA" id="YYECNEP"/>
<accession>A0A913ZI16</accession>
<feature type="transmembrane region" description="Helical" evidence="1">
    <location>
        <begin position="443"/>
        <end position="462"/>
    </location>
</feature>
<feature type="signal peptide" evidence="2">
    <location>
        <begin position="1"/>
        <end position="26"/>
    </location>
</feature>
<evidence type="ECO:0000259" key="3">
    <source>
        <dbReference type="Pfam" id="PF01757"/>
    </source>
</evidence>
<feature type="transmembrane region" description="Helical" evidence="1">
    <location>
        <begin position="805"/>
        <end position="829"/>
    </location>
</feature>
<dbReference type="InterPro" id="IPR002656">
    <property type="entry name" value="Acyl_transf_3_dom"/>
</dbReference>
<keyword evidence="5" id="KW-1185">Reference proteome</keyword>
<dbReference type="AlphaFoldDB" id="A0A913ZI16"/>
<keyword evidence="1" id="KW-0472">Membrane</keyword>
<feature type="transmembrane region" description="Helical" evidence="1">
    <location>
        <begin position="624"/>
        <end position="650"/>
    </location>
</feature>
<evidence type="ECO:0000313" key="5">
    <source>
        <dbReference type="Proteomes" id="UP000887568"/>
    </source>
</evidence>
<keyword evidence="1" id="KW-1133">Transmembrane helix</keyword>
<keyword evidence="2" id="KW-0732">Signal</keyword>
<feature type="transmembrane region" description="Helical" evidence="1">
    <location>
        <begin position="281"/>
        <end position="306"/>
    </location>
</feature>
<organism evidence="4 5">
    <name type="scientific">Patiria miniata</name>
    <name type="common">Bat star</name>
    <name type="synonym">Asterina miniata</name>
    <dbReference type="NCBI Taxonomy" id="46514"/>
    <lineage>
        <taxon>Eukaryota</taxon>
        <taxon>Metazoa</taxon>
        <taxon>Echinodermata</taxon>
        <taxon>Eleutherozoa</taxon>
        <taxon>Asterozoa</taxon>
        <taxon>Asteroidea</taxon>
        <taxon>Valvatacea</taxon>
        <taxon>Valvatida</taxon>
        <taxon>Asterinidae</taxon>
        <taxon>Patiria</taxon>
    </lineage>
</organism>